<organism evidence="2 3">
    <name type="scientific">Terrihalobacillus insolitus</name>
    <dbReference type="NCBI Taxonomy" id="2950438"/>
    <lineage>
        <taxon>Bacteria</taxon>
        <taxon>Bacillati</taxon>
        <taxon>Bacillota</taxon>
        <taxon>Bacilli</taxon>
        <taxon>Bacillales</taxon>
        <taxon>Bacillaceae</taxon>
        <taxon>Terrihalobacillus</taxon>
    </lineage>
</organism>
<sequence length="225" mass="25810">MKNRFKITLIGIIGLIVIVTTLTIFFLLGIQKTTITWWALSFILISEIALFIGLEIINSFKKNIFISSGISVTLIINLLIITAICFFSSAFNRLNSFIITEIIILAISTIIVLSFLLFSGRIDSNEQKTVYDQKFMYQCEKRIYNIYRETKGKEYSDELFSLYESFKYMDKVGNSNVDQKIAKLMDQLEGSVISFDSETKDILNEIDVILARRKNEIAVLKRGAY</sequence>
<protein>
    <submittedName>
        <fullName evidence="2">Uncharacterized protein</fullName>
    </submittedName>
</protein>
<dbReference type="AlphaFoldDB" id="A0A9X3WUB4"/>
<reference evidence="2" key="1">
    <citation type="submission" date="2022-06" db="EMBL/GenBank/DDBJ databases">
        <title>Aquibacillus sp. a new bacterium isolated from soil saline samples.</title>
        <authorList>
            <person name="Galisteo C."/>
            <person name="De La Haba R."/>
            <person name="Sanchez-Porro C."/>
            <person name="Ventosa A."/>
        </authorList>
    </citation>
    <scope>NUCLEOTIDE SEQUENCE</scope>
    <source>
        <strain evidence="2">3ASR75-11</strain>
    </source>
</reference>
<accession>A0A9X3WUB4</accession>
<keyword evidence="1" id="KW-1133">Transmembrane helix</keyword>
<evidence type="ECO:0000313" key="2">
    <source>
        <dbReference type="EMBL" id="MDC3423454.1"/>
    </source>
</evidence>
<feature type="transmembrane region" description="Helical" evidence="1">
    <location>
        <begin position="64"/>
        <end position="91"/>
    </location>
</feature>
<feature type="transmembrane region" description="Helical" evidence="1">
    <location>
        <begin position="97"/>
        <end position="118"/>
    </location>
</feature>
<comment type="caution">
    <text evidence="2">The sequence shown here is derived from an EMBL/GenBank/DDBJ whole genome shotgun (WGS) entry which is preliminary data.</text>
</comment>
<dbReference type="EMBL" id="JAMQKB010000001">
    <property type="protein sequence ID" value="MDC3423454.1"/>
    <property type="molecule type" value="Genomic_DNA"/>
</dbReference>
<feature type="transmembrane region" description="Helical" evidence="1">
    <location>
        <begin position="35"/>
        <end position="57"/>
    </location>
</feature>
<proteinExistence type="predicted"/>
<dbReference type="RefSeq" id="WP_272435151.1">
    <property type="nucleotide sequence ID" value="NZ_JAMQKB010000001.1"/>
</dbReference>
<dbReference type="Proteomes" id="UP001145050">
    <property type="component" value="Unassembled WGS sequence"/>
</dbReference>
<name>A0A9X3WUB4_9BACI</name>
<keyword evidence="1" id="KW-0812">Transmembrane</keyword>
<evidence type="ECO:0000256" key="1">
    <source>
        <dbReference type="SAM" id="Phobius"/>
    </source>
</evidence>
<gene>
    <name evidence="2" type="ORF">NC797_02900</name>
</gene>
<feature type="transmembrane region" description="Helical" evidence="1">
    <location>
        <begin position="7"/>
        <end position="29"/>
    </location>
</feature>
<keyword evidence="3" id="KW-1185">Reference proteome</keyword>
<evidence type="ECO:0000313" key="3">
    <source>
        <dbReference type="Proteomes" id="UP001145050"/>
    </source>
</evidence>
<keyword evidence="1" id="KW-0472">Membrane</keyword>